<feature type="compositionally biased region" description="Acidic residues" evidence="11">
    <location>
        <begin position="410"/>
        <end position="420"/>
    </location>
</feature>
<feature type="region of interest" description="Disordered" evidence="11">
    <location>
        <begin position="36"/>
        <end position="136"/>
    </location>
</feature>
<dbReference type="InterPro" id="IPR006847">
    <property type="entry name" value="IF2_N"/>
</dbReference>
<gene>
    <name evidence="13" type="ORF">GOMPHAMPRED_007936</name>
</gene>
<dbReference type="Pfam" id="PF22042">
    <property type="entry name" value="EF-G_D2"/>
    <property type="match status" value="1"/>
</dbReference>
<evidence type="ECO:0000256" key="10">
    <source>
        <dbReference type="ARBA" id="ARBA00044200"/>
    </source>
</evidence>
<feature type="compositionally biased region" description="Polar residues" evidence="11">
    <location>
        <begin position="78"/>
        <end position="100"/>
    </location>
</feature>
<dbReference type="AlphaFoldDB" id="A0A8H3F046"/>
<dbReference type="GO" id="GO:0003924">
    <property type="term" value="F:GTPase activity"/>
    <property type="evidence" value="ECO:0007669"/>
    <property type="project" value="InterPro"/>
</dbReference>
<dbReference type="Pfam" id="PF04760">
    <property type="entry name" value="IF2_N"/>
    <property type="match status" value="1"/>
</dbReference>
<dbReference type="Proteomes" id="UP000664169">
    <property type="component" value="Unassembled WGS sequence"/>
</dbReference>
<comment type="caution">
    <text evidence="13">The sequence shown here is derived from an EMBL/GenBank/DDBJ whole genome shotgun (WGS) entry which is preliminary data.</text>
</comment>
<dbReference type="PANTHER" id="PTHR43381:SF20">
    <property type="entry name" value="TRANSLATION INITIATION FACTOR IF-2, MITOCHONDRIAL"/>
    <property type="match status" value="1"/>
</dbReference>
<evidence type="ECO:0000256" key="7">
    <source>
        <dbReference type="ARBA" id="ARBA00023128"/>
    </source>
</evidence>
<dbReference type="FunFam" id="3.40.50.10050:FF:000001">
    <property type="entry name" value="Translation initiation factor IF-2"/>
    <property type="match status" value="1"/>
</dbReference>
<evidence type="ECO:0000256" key="3">
    <source>
        <dbReference type="ARBA" id="ARBA00022540"/>
    </source>
</evidence>
<dbReference type="PANTHER" id="PTHR43381">
    <property type="entry name" value="TRANSLATION INITIATION FACTOR IF-2-RELATED"/>
    <property type="match status" value="1"/>
</dbReference>
<keyword evidence="4" id="KW-0547">Nucleotide-binding</keyword>
<dbReference type="GO" id="GO:0003743">
    <property type="term" value="F:translation initiation factor activity"/>
    <property type="evidence" value="ECO:0007669"/>
    <property type="project" value="UniProtKB-KW"/>
</dbReference>
<name>A0A8H3F046_9LECA</name>
<feature type="region of interest" description="Disordered" evidence="11">
    <location>
        <begin position="167"/>
        <end position="203"/>
    </location>
</feature>
<keyword evidence="7" id="KW-0496">Mitochondrion</keyword>
<dbReference type="FunFam" id="3.40.50.300:FF:000019">
    <property type="entry name" value="Translation initiation factor IF-2"/>
    <property type="match status" value="1"/>
</dbReference>
<dbReference type="FunFam" id="2.40.30.10:FF:000008">
    <property type="entry name" value="Translation initiation factor IF-2"/>
    <property type="match status" value="1"/>
</dbReference>
<accession>A0A8H3F046</accession>
<evidence type="ECO:0000256" key="5">
    <source>
        <dbReference type="ARBA" id="ARBA00022917"/>
    </source>
</evidence>
<dbReference type="InterPro" id="IPR053905">
    <property type="entry name" value="EF-G-like_DII"/>
</dbReference>
<evidence type="ECO:0000256" key="2">
    <source>
        <dbReference type="ARBA" id="ARBA00007733"/>
    </source>
</evidence>
<feature type="region of interest" description="Disordered" evidence="11">
    <location>
        <begin position="324"/>
        <end position="421"/>
    </location>
</feature>
<keyword evidence="14" id="KW-1185">Reference proteome</keyword>
<dbReference type="InterPro" id="IPR036925">
    <property type="entry name" value="TIF_IF2_dom3_sf"/>
</dbReference>
<dbReference type="InterPro" id="IPR005225">
    <property type="entry name" value="Small_GTP-bd"/>
</dbReference>
<dbReference type="NCBIfam" id="TIGR00231">
    <property type="entry name" value="small_GTP"/>
    <property type="match status" value="1"/>
</dbReference>
<dbReference type="OrthoDB" id="361630at2759"/>
<dbReference type="SUPFAM" id="SSF52156">
    <property type="entry name" value="Initiation factor IF2/eIF5b, domain 3"/>
    <property type="match status" value="1"/>
</dbReference>
<dbReference type="CDD" id="cd03702">
    <property type="entry name" value="IF2_mtIF2_II"/>
    <property type="match status" value="1"/>
</dbReference>
<dbReference type="PROSITE" id="PS01176">
    <property type="entry name" value="IF2"/>
    <property type="match status" value="1"/>
</dbReference>
<sequence>MVLGRTARVKQLQETCIFCAFRRSTGFLGTSRRIHLSQRNSRSAEATAVQRDQDSESTDLFTTRYSSSNTASRSTSNDNQNNGNLYGTRYTSREQPSWRRTTVAERHQSIFEQASVSDSTDTSRSTQSQPSITHRYVNRTYIEPANQSQPGSTSPKHDYKQRDEIHRVPKSQPFSPSPPYETQESANKSDDNSSFMAFGPPSRGRHFRRVQLLSSALDKDEFQNLSTSKSGQHMPLGQDNLNVPVKGSGTWEVASNTNQEQKEQHTARWAQLTPRSKLNPEAKSSVGEIVRFRPMEQYKPIPEKKAKIANGTIPYRVSLTRTLQPSITEEGSRAEFNKDHEVDRDKVSEKSLGVSNITQKTSSDIDPKEHSGSSQFKDERRKALWEVEDPKREGKRAKSKRSKSSRNRNDEDDAEDLDVEQLERIEEKQRRKAAQKVARDDKASGQTFVVPSFISIGNLATALKIRAESFQEVLRSQGFLQLSNDHILDAETAGLIATELGFKAVLPAKASEVDIVAQPSPDSTDLLPSRPPVITIMGHVDHGKTTLLDWLRKSSIAASEHGGITQHIGAFTVQMPTGRIITFLDTPGHAAFLEMRARGANVTDIVILVVAADDSVKPQTIEAIKHARAAHTQIVVAISKVDKPEADPDRVKQDLARHGVEVEDYGGDTQTVNVSGKTGEGMDKLEDAIIALADVLDVKADPSGLVEGWVLEGARRSSGKVATILVRRGTIKPGQIIVAGQTWARIRTLRNEAGVDIEEGPPGTPVEIEGWNEQPEAGAEVLQAPNEQRARRVVDYRIGKAQIEKQAADVAAVNEARRLHDEQRAQEKALEAELGKQGAAHAQDTQETATKPGVTEVPVIIRADVSGSVEAINASVLALGNSEVRANVVHTAVGGVTKSDIERAIATQGCIINFNVTLDSEILRLAERSNIRIIDGNIIYRVVDDIKAVLEEKLPPRTSHHVTGEADVLQTFEIKLKGKRTLPVAGCRIRNGVVTKGSKVKVIRNEETIYDGLLSTLKNVKKDVAEMRKGSECGISFGEDFQDFAPGDQIQCYEVKLEKRYL</sequence>
<evidence type="ECO:0000259" key="12">
    <source>
        <dbReference type="PROSITE" id="PS51722"/>
    </source>
</evidence>
<evidence type="ECO:0000313" key="14">
    <source>
        <dbReference type="Proteomes" id="UP000664169"/>
    </source>
</evidence>
<feature type="compositionally biased region" description="Basic and acidic residues" evidence="11">
    <location>
        <begin position="363"/>
        <end position="392"/>
    </location>
</feature>
<feature type="compositionally biased region" description="Low complexity" evidence="11">
    <location>
        <begin position="62"/>
        <end position="77"/>
    </location>
</feature>
<evidence type="ECO:0000256" key="1">
    <source>
        <dbReference type="ARBA" id="ARBA00004173"/>
    </source>
</evidence>
<keyword evidence="6" id="KW-0809">Transit peptide</keyword>
<dbReference type="InterPro" id="IPR000178">
    <property type="entry name" value="TF_IF2_bacterial-like"/>
</dbReference>
<comment type="similarity">
    <text evidence="2">Belongs to the TRAFAC class translation factor GTPase superfamily. Classic translation factor GTPase family. IF-2 subfamily.</text>
</comment>
<feature type="region of interest" description="Disordered" evidence="11">
    <location>
        <begin position="821"/>
        <end position="851"/>
    </location>
</feature>
<feature type="compositionally biased region" description="Basic and acidic residues" evidence="11">
    <location>
        <begin position="821"/>
        <end position="834"/>
    </location>
</feature>
<evidence type="ECO:0000256" key="8">
    <source>
        <dbReference type="ARBA" id="ARBA00023134"/>
    </source>
</evidence>
<keyword evidence="8" id="KW-0342">GTP-binding</keyword>
<comment type="function">
    <text evidence="9">One of the essential components for the initiation of protein synthesis. Protects formylmethionyl-tRNA from spontaneous hydrolysis and promotes its binding to the 30S ribosomal subunits. Also involved in the hydrolysis of GTP during the formation of the 70S ribosomal complex.</text>
</comment>
<dbReference type="InterPro" id="IPR044145">
    <property type="entry name" value="IF2_II"/>
</dbReference>
<dbReference type="SUPFAM" id="SSF52540">
    <property type="entry name" value="P-loop containing nucleoside triphosphate hydrolases"/>
    <property type="match status" value="1"/>
</dbReference>
<dbReference type="Pfam" id="PF11987">
    <property type="entry name" value="IF-2"/>
    <property type="match status" value="1"/>
</dbReference>
<protein>
    <recommendedName>
        <fullName evidence="10">Translation initiation factor IF-2, mitochondrial</fullName>
    </recommendedName>
</protein>
<keyword evidence="3" id="KW-0396">Initiation factor</keyword>
<dbReference type="CDD" id="cd01887">
    <property type="entry name" value="IF2_eIF5B"/>
    <property type="match status" value="1"/>
</dbReference>
<proteinExistence type="inferred from homology"/>
<organism evidence="13 14">
    <name type="scientific">Gomphillus americanus</name>
    <dbReference type="NCBI Taxonomy" id="1940652"/>
    <lineage>
        <taxon>Eukaryota</taxon>
        <taxon>Fungi</taxon>
        <taxon>Dikarya</taxon>
        <taxon>Ascomycota</taxon>
        <taxon>Pezizomycotina</taxon>
        <taxon>Lecanoromycetes</taxon>
        <taxon>OSLEUM clade</taxon>
        <taxon>Ostropomycetidae</taxon>
        <taxon>Ostropales</taxon>
        <taxon>Graphidaceae</taxon>
        <taxon>Gomphilloideae</taxon>
        <taxon>Gomphillus</taxon>
    </lineage>
</organism>
<dbReference type="HAMAP" id="MF_00100_B">
    <property type="entry name" value="IF_2_B"/>
    <property type="match status" value="1"/>
</dbReference>
<dbReference type="GO" id="GO:0005739">
    <property type="term" value="C:mitochondrion"/>
    <property type="evidence" value="ECO:0007669"/>
    <property type="project" value="UniProtKB-SubCell"/>
</dbReference>
<feature type="compositionally biased region" description="Polar residues" evidence="11">
    <location>
        <begin position="353"/>
        <end position="362"/>
    </location>
</feature>
<dbReference type="InterPro" id="IPR023115">
    <property type="entry name" value="TIF_IF2_dom3"/>
</dbReference>
<feature type="compositionally biased region" description="Basic residues" evidence="11">
    <location>
        <begin position="393"/>
        <end position="406"/>
    </location>
</feature>
<dbReference type="SUPFAM" id="SSF50447">
    <property type="entry name" value="Translation proteins"/>
    <property type="match status" value="2"/>
</dbReference>
<dbReference type="EMBL" id="CAJPDQ010000008">
    <property type="protein sequence ID" value="CAF9913487.1"/>
    <property type="molecule type" value="Genomic_DNA"/>
</dbReference>
<feature type="domain" description="Tr-type G" evidence="12">
    <location>
        <begin position="529"/>
        <end position="697"/>
    </location>
</feature>
<evidence type="ECO:0000256" key="9">
    <source>
        <dbReference type="ARBA" id="ARBA00025162"/>
    </source>
</evidence>
<dbReference type="Pfam" id="PF00009">
    <property type="entry name" value="GTP_EFTU"/>
    <property type="match status" value="1"/>
</dbReference>
<dbReference type="InterPro" id="IPR000795">
    <property type="entry name" value="T_Tr_GTP-bd_dom"/>
</dbReference>
<evidence type="ECO:0000256" key="4">
    <source>
        <dbReference type="ARBA" id="ARBA00022741"/>
    </source>
</evidence>
<dbReference type="CDD" id="cd03692">
    <property type="entry name" value="mtIF2_IVc"/>
    <property type="match status" value="1"/>
</dbReference>
<dbReference type="Gene3D" id="3.40.50.300">
    <property type="entry name" value="P-loop containing nucleotide triphosphate hydrolases"/>
    <property type="match status" value="1"/>
</dbReference>
<dbReference type="InterPro" id="IPR027417">
    <property type="entry name" value="P-loop_NTPase"/>
</dbReference>
<dbReference type="InterPro" id="IPR015760">
    <property type="entry name" value="TIF_IF2"/>
</dbReference>
<evidence type="ECO:0000313" key="13">
    <source>
        <dbReference type="EMBL" id="CAF9913487.1"/>
    </source>
</evidence>
<feature type="compositionally biased region" description="Basic and acidic residues" evidence="11">
    <location>
        <begin position="330"/>
        <end position="349"/>
    </location>
</feature>
<dbReference type="InterPro" id="IPR009000">
    <property type="entry name" value="Transl_B-barrel_sf"/>
</dbReference>
<dbReference type="Gene3D" id="2.40.30.10">
    <property type="entry name" value="Translation factors"/>
    <property type="match status" value="2"/>
</dbReference>
<comment type="subcellular location">
    <subcellularLocation>
        <location evidence="1">Mitochondrion</location>
    </subcellularLocation>
</comment>
<dbReference type="GO" id="GO:0005525">
    <property type="term" value="F:GTP binding"/>
    <property type="evidence" value="ECO:0007669"/>
    <property type="project" value="UniProtKB-KW"/>
</dbReference>
<feature type="compositionally biased region" description="Low complexity" evidence="11">
    <location>
        <begin position="115"/>
        <end position="131"/>
    </location>
</feature>
<evidence type="ECO:0000256" key="6">
    <source>
        <dbReference type="ARBA" id="ARBA00022946"/>
    </source>
</evidence>
<dbReference type="PROSITE" id="PS51722">
    <property type="entry name" value="G_TR_2"/>
    <property type="match status" value="1"/>
</dbReference>
<evidence type="ECO:0000256" key="11">
    <source>
        <dbReference type="SAM" id="MobiDB-lite"/>
    </source>
</evidence>
<reference evidence="13" key="1">
    <citation type="submission" date="2021-03" db="EMBL/GenBank/DDBJ databases">
        <authorList>
            <person name="Tagirdzhanova G."/>
        </authorList>
    </citation>
    <scope>NUCLEOTIDE SEQUENCE</scope>
</reference>
<keyword evidence="5" id="KW-0648">Protein biosynthesis</keyword>
<dbReference type="Gene3D" id="3.40.50.10050">
    <property type="entry name" value="Translation initiation factor IF- 2, domain 3"/>
    <property type="match status" value="1"/>
</dbReference>